<evidence type="ECO:0000256" key="1">
    <source>
        <dbReference type="SAM" id="SignalP"/>
    </source>
</evidence>
<name>A0A7J5U4V2_9BACT</name>
<protein>
    <recommendedName>
        <fullName evidence="4">Lipocalin-like domain-containing protein</fullName>
    </recommendedName>
</protein>
<feature type="signal peptide" evidence="1">
    <location>
        <begin position="1"/>
        <end position="25"/>
    </location>
</feature>
<gene>
    <name evidence="2" type="ORF">F5984_01875</name>
</gene>
<comment type="caution">
    <text evidence="2">The sequence shown here is derived from an EMBL/GenBank/DDBJ whole genome shotgun (WGS) entry which is preliminary data.</text>
</comment>
<evidence type="ECO:0000313" key="3">
    <source>
        <dbReference type="Proteomes" id="UP000488299"/>
    </source>
</evidence>
<dbReference type="Proteomes" id="UP000488299">
    <property type="component" value="Unassembled WGS sequence"/>
</dbReference>
<evidence type="ECO:0000313" key="2">
    <source>
        <dbReference type="EMBL" id="KAB7732723.1"/>
    </source>
</evidence>
<evidence type="ECO:0008006" key="4">
    <source>
        <dbReference type="Google" id="ProtNLM"/>
    </source>
</evidence>
<proteinExistence type="predicted"/>
<dbReference type="AlphaFoldDB" id="A0A7J5U4V2"/>
<sequence length="148" mass="16262">MKTLFLRLRPSLTLLFVSLFFLSLAACSRKEDDPIDPENPGAAVVGNYTIDYYNANGTEYDKAKVGAIGTISVVSSGREFVDVSQVLSLQNTTIFSPFPTSMRIVKNGNKSVLLQTYDSKPIGSITDGALDITTVDRLYTTTIRARRQ</sequence>
<keyword evidence="1" id="KW-0732">Signal</keyword>
<dbReference type="EMBL" id="WELI01000001">
    <property type="protein sequence ID" value="KAB7732723.1"/>
    <property type="molecule type" value="Genomic_DNA"/>
</dbReference>
<dbReference type="RefSeq" id="WP_152122263.1">
    <property type="nucleotide sequence ID" value="NZ_WELI01000001.1"/>
</dbReference>
<keyword evidence="3" id="KW-1185">Reference proteome</keyword>
<dbReference type="PROSITE" id="PS51257">
    <property type="entry name" value="PROKAR_LIPOPROTEIN"/>
    <property type="match status" value="1"/>
</dbReference>
<reference evidence="2 3" key="1">
    <citation type="submission" date="2019-10" db="EMBL/GenBank/DDBJ databases">
        <title>Rudanella paleaurantiibacter sp. nov., isolated from sludge.</title>
        <authorList>
            <person name="Xu S.Q."/>
        </authorList>
    </citation>
    <scope>NUCLEOTIDE SEQUENCE [LARGE SCALE GENOMIC DNA]</scope>
    <source>
        <strain evidence="2 3">HX-22-17</strain>
    </source>
</reference>
<organism evidence="2 3">
    <name type="scientific">Rudanella paleaurantiibacter</name>
    <dbReference type="NCBI Taxonomy" id="2614655"/>
    <lineage>
        <taxon>Bacteria</taxon>
        <taxon>Pseudomonadati</taxon>
        <taxon>Bacteroidota</taxon>
        <taxon>Cytophagia</taxon>
        <taxon>Cytophagales</taxon>
        <taxon>Cytophagaceae</taxon>
        <taxon>Rudanella</taxon>
    </lineage>
</organism>
<feature type="chain" id="PRO_5029522410" description="Lipocalin-like domain-containing protein" evidence="1">
    <location>
        <begin position="26"/>
        <end position="148"/>
    </location>
</feature>
<accession>A0A7J5U4V2</accession>